<evidence type="ECO:0000313" key="2">
    <source>
        <dbReference type="Proteomes" id="UP000321089"/>
    </source>
</evidence>
<dbReference type="EMBL" id="BKBC01000022">
    <property type="protein sequence ID" value="GEQ21353.1"/>
    <property type="molecule type" value="Genomic_DNA"/>
</dbReference>
<proteinExistence type="predicted"/>
<name>A0A512TMI0_CLOBU</name>
<accession>A0A512TMI0</accession>
<evidence type="ECO:0000313" key="1">
    <source>
        <dbReference type="EMBL" id="GEQ21353.1"/>
    </source>
</evidence>
<sequence length="48" mass="5806">MDTNMVLEDQLKELKLTKRSFVLEGKNTEELDYKIRLVEQEIKEHLEK</sequence>
<dbReference type="Proteomes" id="UP000321089">
    <property type="component" value="Unassembled WGS sequence"/>
</dbReference>
<reference evidence="1 2" key="1">
    <citation type="submission" date="2019-07" db="EMBL/GenBank/DDBJ databases">
        <title>Whole genome shotgun sequence of Clostridium butyricum NBRC 3858.</title>
        <authorList>
            <person name="Hosoyama A."/>
            <person name="Uohara A."/>
            <person name="Ohji S."/>
            <person name="Ichikawa N."/>
        </authorList>
    </citation>
    <scope>NUCLEOTIDE SEQUENCE [LARGE SCALE GENOMIC DNA]</scope>
    <source>
        <strain evidence="1 2">NBRC 3858</strain>
    </source>
</reference>
<dbReference type="AlphaFoldDB" id="A0A512TMI0"/>
<organism evidence="1 2">
    <name type="scientific">Clostridium butyricum</name>
    <dbReference type="NCBI Taxonomy" id="1492"/>
    <lineage>
        <taxon>Bacteria</taxon>
        <taxon>Bacillati</taxon>
        <taxon>Bacillota</taxon>
        <taxon>Clostridia</taxon>
        <taxon>Eubacteriales</taxon>
        <taxon>Clostridiaceae</taxon>
        <taxon>Clostridium</taxon>
    </lineage>
</organism>
<dbReference type="RefSeq" id="WP_002582571.1">
    <property type="nucleotide sequence ID" value="NZ_BKBB01000021.1"/>
</dbReference>
<gene>
    <name evidence="1" type="ORF">CBU02nite_18590</name>
</gene>
<comment type="caution">
    <text evidence="1">The sequence shown here is derived from an EMBL/GenBank/DDBJ whole genome shotgun (WGS) entry which is preliminary data.</text>
</comment>
<protein>
    <submittedName>
        <fullName evidence="1">Uncharacterized protein</fullName>
    </submittedName>
</protein>